<dbReference type="Proteomes" id="UP000018144">
    <property type="component" value="Unassembled WGS sequence"/>
</dbReference>
<dbReference type="GO" id="GO:0016616">
    <property type="term" value="F:oxidoreductase activity, acting on the CH-OH group of donors, NAD or NADP as acceptor"/>
    <property type="evidence" value="ECO:0007669"/>
    <property type="project" value="TreeGrafter"/>
</dbReference>
<dbReference type="InterPro" id="IPR020904">
    <property type="entry name" value="Sc_DH/Rdtase_CS"/>
</dbReference>
<accession>U4KW38</accession>
<evidence type="ECO:0000313" key="5">
    <source>
        <dbReference type="Proteomes" id="UP000018144"/>
    </source>
</evidence>
<evidence type="ECO:0000256" key="3">
    <source>
        <dbReference type="ARBA" id="ARBA00023002"/>
    </source>
</evidence>
<name>U4KW38_PYROM</name>
<dbReference type="OrthoDB" id="5296at2759"/>
<dbReference type="SUPFAM" id="SSF51735">
    <property type="entry name" value="NAD(P)-binding Rossmann-fold domains"/>
    <property type="match status" value="1"/>
</dbReference>
<keyword evidence="5" id="KW-1185">Reference proteome</keyword>
<dbReference type="OMA" id="WHPPGSA"/>
<dbReference type="PANTHER" id="PTHR44229">
    <property type="entry name" value="15-HYDROXYPROSTAGLANDIN DEHYDROGENASE [NAD(+)]"/>
    <property type="match status" value="1"/>
</dbReference>
<evidence type="ECO:0000313" key="4">
    <source>
        <dbReference type="EMBL" id="CCX05612.1"/>
    </source>
</evidence>
<keyword evidence="2" id="KW-0521">NADP</keyword>
<dbReference type="Pfam" id="PF00106">
    <property type="entry name" value="adh_short"/>
    <property type="match status" value="1"/>
</dbReference>
<dbReference type="Gene3D" id="3.40.50.720">
    <property type="entry name" value="NAD(P)-binding Rossmann-like Domain"/>
    <property type="match status" value="1"/>
</dbReference>
<dbReference type="PRINTS" id="PR00081">
    <property type="entry name" value="GDHRDH"/>
</dbReference>
<dbReference type="GO" id="GO:0005737">
    <property type="term" value="C:cytoplasm"/>
    <property type="evidence" value="ECO:0007669"/>
    <property type="project" value="TreeGrafter"/>
</dbReference>
<sequence>MPPINVQGKFAIITGAGSGINLCFARLLLSKGCSVLIADLSLTPPAEPLLTATHPHGARCLFKPTDVTIFSQLESLFPFAISSGLGVPDIVVPGAGIFEPEWSSFYHGDPVGEAESRYRTIDVNLVHPIKLTRLAISEFLKAKKPEAAVIHCSSIAGQVGKLGTPIYSATKFGISGFVRSMAELEGAFNIRISAVAPGIIKTPLWEKNPEKLVMFVEGKDEWIEPEEVAEAMLRLVEDAELPGGTVLEVAKDNQRVVAYFNDPGPREAVRKGTKGLSLGRGQEFDFKMLNVLAKERGDTVPVEVKKQH</sequence>
<dbReference type="eggNOG" id="KOG4169">
    <property type="taxonomic scope" value="Eukaryota"/>
</dbReference>
<protein>
    <submittedName>
        <fullName evidence="4">Similar to 15-hydroxyprostaglandin dehydrogenase [NAD(+)] acc. no. P15428</fullName>
    </submittedName>
</protein>
<dbReference type="STRING" id="1076935.U4KW38"/>
<dbReference type="EMBL" id="HF935261">
    <property type="protein sequence ID" value="CCX05612.1"/>
    <property type="molecule type" value="Genomic_DNA"/>
</dbReference>
<proteinExistence type="inferred from homology"/>
<dbReference type="InterPro" id="IPR036291">
    <property type="entry name" value="NAD(P)-bd_dom_sf"/>
</dbReference>
<dbReference type="AlphaFoldDB" id="U4KW38"/>
<organism evidence="4 5">
    <name type="scientific">Pyronema omphalodes (strain CBS 100304)</name>
    <name type="common">Pyronema confluens</name>
    <dbReference type="NCBI Taxonomy" id="1076935"/>
    <lineage>
        <taxon>Eukaryota</taxon>
        <taxon>Fungi</taxon>
        <taxon>Dikarya</taxon>
        <taxon>Ascomycota</taxon>
        <taxon>Pezizomycotina</taxon>
        <taxon>Pezizomycetes</taxon>
        <taxon>Pezizales</taxon>
        <taxon>Pyronemataceae</taxon>
        <taxon>Pyronema</taxon>
    </lineage>
</organism>
<dbReference type="PANTHER" id="PTHR44229:SF4">
    <property type="entry name" value="15-HYDROXYPROSTAGLANDIN DEHYDROGENASE [NAD(+)]"/>
    <property type="match status" value="1"/>
</dbReference>
<evidence type="ECO:0000256" key="2">
    <source>
        <dbReference type="ARBA" id="ARBA00022857"/>
    </source>
</evidence>
<evidence type="ECO:0000256" key="1">
    <source>
        <dbReference type="ARBA" id="ARBA00006484"/>
    </source>
</evidence>
<keyword evidence="3" id="KW-0560">Oxidoreductase</keyword>
<dbReference type="PROSITE" id="PS00061">
    <property type="entry name" value="ADH_SHORT"/>
    <property type="match status" value="1"/>
</dbReference>
<reference evidence="4 5" key="1">
    <citation type="journal article" date="2013" name="PLoS Genet.">
        <title>The genome and development-dependent transcriptomes of Pyronema confluens: a window into fungal evolution.</title>
        <authorList>
            <person name="Traeger S."/>
            <person name="Altegoer F."/>
            <person name="Freitag M."/>
            <person name="Gabaldon T."/>
            <person name="Kempken F."/>
            <person name="Kumar A."/>
            <person name="Marcet-Houben M."/>
            <person name="Poggeler S."/>
            <person name="Stajich J.E."/>
            <person name="Nowrousian M."/>
        </authorList>
    </citation>
    <scope>NUCLEOTIDE SEQUENCE [LARGE SCALE GENOMIC DNA]</scope>
    <source>
        <strain evidence="5">CBS 100304</strain>
        <tissue evidence="4">Vegetative mycelium</tissue>
    </source>
</reference>
<dbReference type="InterPro" id="IPR002347">
    <property type="entry name" value="SDR_fam"/>
</dbReference>
<gene>
    <name evidence="4" type="ORF">PCON_05199</name>
</gene>
<comment type="similarity">
    <text evidence="1">Belongs to the short-chain dehydrogenases/reductases (SDR) family.</text>
</comment>